<reference evidence="1 2" key="1">
    <citation type="submission" date="2019-02" db="EMBL/GenBank/DDBJ databases">
        <title>Genomic Encyclopedia of Archaeal and Bacterial Type Strains, Phase II (KMG-II): from individual species to whole genera.</title>
        <authorList>
            <person name="Goeker M."/>
        </authorList>
    </citation>
    <scope>NUCLEOTIDE SEQUENCE [LARGE SCALE GENOMIC DNA]</scope>
    <source>
        <strain evidence="1 2">DSM 21411</strain>
    </source>
</reference>
<evidence type="ECO:0000313" key="2">
    <source>
        <dbReference type="Proteomes" id="UP000292209"/>
    </source>
</evidence>
<accession>A0A4V2F648</accession>
<dbReference type="Proteomes" id="UP000292209">
    <property type="component" value="Unassembled WGS sequence"/>
</dbReference>
<protein>
    <submittedName>
        <fullName evidence="1">Uncharacterized protein</fullName>
    </submittedName>
</protein>
<dbReference type="EMBL" id="SGXG01000001">
    <property type="protein sequence ID" value="RZS95069.1"/>
    <property type="molecule type" value="Genomic_DNA"/>
</dbReference>
<sequence length="215" mass="25765">MISMILYPIQVIETELKASLKMKAMETGKQKVKNVYNRNTHTVIYLLIIFLFVGWQSKNERKLNEEQYKLLNDFFTSEINLFHQTSTNKNWASNINQNWLNEELYFCIFEDENDKQKIIKELTKKDFRENLRFHINNQTVPSLIEKKFIENSGIKLYKKNNKGIMPKISAPFIFDNKALIYYEDSLEESIFYLKKNESGKWEWICKITLFVIFVD</sequence>
<evidence type="ECO:0000313" key="1">
    <source>
        <dbReference type="EMBL" id="RZS95069.1"/>
    </source>
</evidence>
<keyword evidence="2" id="KW-1185">Reference proteome</keyword>
<name>A0A4V2F648_9BACT</name>
<dbReference type="AlphaFoldDB" id="A0A4V2F648"/>
<organism evidence="1 2">
    <name type="scientific">Cecembia calidifontis</name>
    <dbReference type="NCBI Taxonomy" id="1187080"/>
    <lineage>
        <taxon>Bacteria</taxon>
        <taxon>Pseudomonadati</taxon>
        <taxon>Bacteroidota</taxon>
        <taxon>Cytophagia</taxon>
        <taxon>Cytophagales</taxon>
        <taxon>Cyclobacteriaceae</taxon>
        <taxon>Cecembia</taxon>
    </lineage>
</organism>
<gene>
    <name evidence="1" type="ORF">BC751_0584</name>
</gene>
<proteinExistence type="predicted"/>
<dbReference type="RefSeq" id="WP_130274227.1">
    <property type="nucleotide sequence ID" value="NZ_SGXG01000001.1"/>
</dbReference>
<comment type="caution">
    <text evidence="1">The sequence shown here is derived from an EMBL/GenBank/DDBJ whole genome shotgun (WGS) entry which is preliminary data.</text>
</comment>
<dbReference type="OrthoDB" id="9862394at2"/>